<proteinExistence type="predicted"/>
<feature type="compositionally biased region" description="Low complexity" evidence="1">
    <location>
        <begin position="299"/>
        <end position="311"/>
    </location>
</feature>
<dbReference type="OrthoDB" id="10408494at2759"/>
<feature type="compositionally biased region" description="Low complexity" evidence="1">
    <location>
        <begin position="370"/>
        <end position="389"/>
    </location>
</feature>
<protein>
    <submittedName>
        <fullName evidence="2">Uncharacterized protein</fullName>
    </submittedName>
</protein>
<feature type="region of interest" description="Disordered" evidence="1">
    <location>
        <begin position="417"/>
        <end position="467"/>
    </location>
</feature>
<feature type="region of interest" description="Disordered" evidence="1">
    <location>
        <begin position="126"/>
        <end position="174"/>
    </location>
</feature>
<name>A0A9P6W4L9_RHOMI</name>
<dbReference type="AlphaFoldDB" id="A0A9P6W4L9"/>
<feature type="region of interest" description="Disordered" evidence="1">
    <location>
        <begin position="187"/>
        <end position="236"/>
    </location>
</feature>
<feature type="compositionally biased region" description="Polar residues" evidence="1">
    <location>
        <begin position="195"/>
        <end position="210"/>
    </location>
</feature>
<keyword evidence="3" id="KW-1185">Reference proteome</keyword>
<accession>A0A9P6W4L9</accession>
<evidence type="ECO:0000313" key="2">
    <source>
        <dbReference type="EMBL" id="KAG0662396.1"/>
    </source>
</evidence>
<feature type="region of interest" description="Disordered" evidence="1">
    <location>
        <begin position="274"/>
        <end position="395"/>
    </location>
</feature>
<sequence length="467" mass="50064">MLRVQRVLANGEQTEGTIAYFEEPGSPRSYESIREELRTVYGQRVELSVLHDDGAELDLYPSVWSILVRPGTTIIVKAATGLGTALSGRGTPRLVPTPREQTDAVSDAYTIAQRLEALAELAAEAPRRHSPLASQRDRNRQASSAPESPRLEPSVYPSPPTSRPRSLVGPSAATSALASLATSCPDLGQRHASVSPPTTRKQTASLTMTSRWGGEEERGDSTSPRSASALAESVKGVRRTSAGMPHLASHHFDDIGEWDGGVGTAVTSVMRPKEAPAASGAFSRGTKPKRPTLDTVAGPSSPRHSSSISPSQAMIKASSAPVTATEMQEESEIPRRIRTQADLRTLAATRPRPRPTFGTPSASFPPAPPLTTLAARRSPSSPHPASFSRKSSMGVLSTALPRPEQLRLTTLETRPVTAEQDLPFTLEMPRRSPSPLGTPFSYPTSTGPVREGRYQAVLSPDTRRRTQ</sequence>
<feature type="compositionally biased region" description="Basic and acidic residues" evidence="1">
    <location>
        <begin position="332"/>
        <end position="341"/>
    </location>
</feature>
<organism evidence="2 3">
    <name type="scientific">Rhodotorula mucilaginosa</name>
    <name type="common">Yeast</name>
    <name type="synonym">Rhodotorula rubra</name>
    <dbReference type="NCBI Taxonomy" id="5537"/>
    <lineage>
        <taxon>Eukaryota</taxon>
        <taxon>Fungi</taxon>
        <taxon>Dikarya</taxon>
        <taxon>Basidiomycota</taxon>
        <taxon>Pucciniomycotina</taxon>
        <taxon>Microbotryomycetes</taxon>
        <taxon>Sporidiobolales</taxon>
        <taxon>Sporidiobolaceae</taxon>
        <taxon>Rhodotorula</taxon>
    </lineage>
</organism>
<evidence type="ECO:0000256" key="1">
    <source>
        <dbReference type="SAM" id="MobiDB-lite"/>
    </source>
</evidence>
<feature type="compositionally biased region" description="Low complexity" evidence="1">
    <location>
        <begin position="343"/>
        <end position="362"/>
    </location>
</feature>
<evidence type="ECO:0000313" key="3">
    <source>
        <dbReference type="Proteomes" id="UP000777482"/>
    </source>
</evidence>
<comment type="caution">
    <text evidence="2">The sequence shown here is derived from an EMBL/GenBank/DDBJ whole genome shotgun (WGS) entry which is preliminary data.</text>
</comment>
<dbReference type="EMBL" id="PUHQ01000027">
    <property type="protein sequence ID" value="KAG0662396.1"/>
    <property type="molecule type" value="Genomic_DNA"/>
</dbReference>
<gene>
    <name evidence="2" type="ORF">C6P46_003342</name>
</gene>
<dbReference type="Proteomes" id="UP000777482">
    <property type="component" value="Unassembled WGS sequence"/>
</dbReference>
<reference evidence="2 3" key="1">
    <citation type="submission" date="2020-11" db="EMBL/GenBank/DDBJ databases">
        <title>Kefir isolates.</title>
        <authorList>
            <person name="Marcisauskas S."/>
            <person name="Kim Y."/>
            <person name="Blasche S."/>
        </authorList>
    </citation>
    <scope>NUCLEOTIDE SEQUENCE [LARGE SCALE GENOMIC DNA]</scope>
    <source>
        <strain evidence="2 3">KR</strain>
    </source>
</reference>